<dbReference type="EMBL" id="GBXM01024909">
    <property type="protein sequence ID" value="JAH83668.1"/>
    <property type="molecule type" value="Transcribed_RNA"/>
</dbReference>
<accession>A0A0E9W2G3</accession>
<sequence>MSYTRLQNIDHFACLTENKKRNISLAKPLKTSEN</sequence>
<reference evidence="1" key="2">
    <citation type="journal article" date="2015" name="Fish Shellfish Immunol.">
        <title>Early steps in the European eel (Anguilla anguilla)-Vibrio vulnificus interaction in the gills: Role of the RtxA13 toxin.</title>
        <authorList>
            <person name="Callol A."/>
            <person name="Pajuelo D."/>
            <person name="Ebbesson L."/>
            <person name="Teles M."/>
            <person name="MacKenzie S."/>
            <person name="Amaro C."/>
        </authorList>
    </citation>
    <scope>NUCLEOTIDE SEQUENCE</scope>
</reference>
<evidence type="ECO:0000313" key="1">
    <source>
        <dbReference type="EMBL" id="JAH83668.1"/>
    </source>
</evidence>
<organism evidence="1">
    <name type="scientific">Anguilla anguilla</name>
    <name type="common">European freshwater eel</name>
    <name type="synonym">Muraena anguilla</name>
    <dbReference type="NCBI Taxonomy" id="7936"/>
    <lineage>
        <taxon>Eukaryota</taxon>
        <taxon>Metazoa</taxon>
        <taxon>Chordata</taxon>
        <taxon>Craniata</taxon>
        <taxon>Vertebrata</taxon>
        <taxon>Euteleostomi</taxon>
        <taxon>Actinopterygii</taxon>
        <taxon>Neopterygii</taxon>
        <taxon>Teleostei</taxon>
        <taxon>Anguilliformes</taxon>
        <taxon>Anguillidae</taxon>
        <taxon>Anguilla</taxon>
    </lineage>
</organism>
<protein>
    <submittedName>
        <fullName evidence="1">Uncharacterized protein</fullName>
    </submittedName>
</protein>
<dbReference type="AlphaFoldDB" id="A0A0E9W2G3"/>
<proteinExistence type="predicted"/>
<reference evidence="1" key="1">
    <citation type="submission" date="2014-11" db="EMBL/GenBank/DDBJ databases">
        <authorList>
            <person name="Amaro Gonzalez C."/>
        </authorList>
    </citation>
    <scope>NUCLEOTIDE SEQUENCE</scope>
</reference>
<name>A0A0E9W2G3_ANGAN</name>